<gene>
    <name evidence="2" type="ORF">Phou_036650</name>
</gene>
<dbReference type="AlphaFoldDB" id="A0A6V8KFH8"/>
<reference evidence="2 3" key="2">
    <citation type="submission" date="2020-03" db="EMBL/GenBank/DDBJ databases">
        <authorList>
            <person name="Ichikawa N."/>
            <person name="Kimura A."/>
            <person name="Kitahashi Y."/>
            <person name="Uohara A."/>
        </authorList>
    </citation>
    <scope>NUCLEOTIDE SEQUENCE [LARGE SCALE GENOMIC DNA]</scope>
    <source>
        <strain evidence="2 3">NBRC 108639</strain>
    </source>
</reference>
<dbReference type="InterPro" id="IPR046540">
    <property type="entry name" value="DMFA2_C"/>
</dbReference>
<evidence type="ECO:0000313" key="2">
    <source>
        <dbReference type="EMBL" id="GFJ79485.1"/>
    </source>
</evidence>
<reference evidence="2 3" key="1">
    <citation type="submission" date="2020-03" db="EMBL/GenBank/DDBJ databases">
        <title>Whole genome shotgun sequence of Phytohabitans houttuyneae NBRC 108639.</title>
        <authorList>
            <person name="Komaki H."/>
            <person name="Tamura T."/>
        </authorList>
    </citation>
    <scope>NUCLEOTIDE SEQUENCE [LARGE SCALE GENOMIC DNA]</scope>
    <source>
        <strain evidence="2 3">NBRC 108639</strain>
    </source>
</reference>
<keyword evidence="3" id="KW-1185">Reference proteome</keyword>
<comment type="caution">
    <text evidence="2">The sequence shown here is derived from an EMBL/GenBank/DDBJ whole genome shotgun (WGS) entry which is preliminary data.</text>
</comment>
<feature type="domain" description="N,N-dimethylformamidase beta subunit-like C-terminal" evidence="1">
    <location>
        <begin position="57"/>
        <end position="458"/>
    </location>
</feature>
<proteinExistence type="predicted"/>
<dbReference type="Proteomes" id="UP000482800">
    <property type="component" value="Unassembled WGS sequence"/>
</dbReference>
<evidence type="ECO:0000259" key="1">
    <source>
        <dbReference type="Pfam" id="PF20254"/>
    </source>
</evidence>
<accession>A0A6V8KFH8</accession>
<dbReference type="RefSeq" id="WP_173057017.1">
    <property type="nucleotide sequence ID" value="NZ_BAABGO010000001.1"/>
</dbReference>
<dbReference type="EMBL" id="BLPF01000001">
    <property type="protein sequence ID" value="GFJ79485.1"/>
    <property type="molecule type" value="Genomic_DNA"/>
</dbReference>
<protein>
    <recommendedName>
        <fullName evidence="1">N,N-dimethylformamidase beta subunit-like C-terminal domain-containing protein</fullName>
    </recommendedName>
</protein>
<evidence type="ECO:0000313" key="3">
    <source>
        <dbReference type="Proteomes" id="UP000482800"/>
    </source>
</evidence>
<dbReference type="Pfam" id="PF20254">
    <property type="entry name" value="DMFA2_C"/>
    <property type="match status" value="1"/>
</dbReference>
<organism evidence="2 3">
    <name type="scientific">Phytohabitans houttuyneae</name>
    <dbReference type="NCBI Taxonomy" id="1076126"/>
    <lineage>
        <taxon>Bacteria</taxon>
        <taxon>Bacillati</taxon>
        <taxon>Actinomycetota</taxon>
        <taxon>Actinomycetes</taxon>
        <taxon>Micromonosporales</taxon>
        <taxon>Micromonosporaceae</taxon>
    </lineage>
</organism>
<name>A0A6V8KFH8_9ACTN</name>
<sequence>MSVISDENALTGTPKATWDVTGAGDTSIQGFPRRMSVNQGDTLQFSVHSPDSAWAGTVYRLGWYSGDGGRDIDDVSGPQTAQPAGTTNATTGMVDCGNWLTNGSWAVPADACPGVYVIKIWRTDNTALASHIGPFVVRDPSRKAPLAVKTSDSTWQAYNHAGADPDDILNGKSIYGTGTSSAFTFSQATRSRAVSYHRPLVTRQHLPQTSFWNAEYPLVRWLERCGYDLDYVSCVDVDTNPDLLLDREAVVSSGHDEYWSPGMRDAHIEARDAGVNQLYLSGNEAFWRINYNADRRQYACWKDTHDGALNPTGVYSGTWQDTRGFNPDRRPAALLNGQRFRLNGLSAYELVATADHAGSPFWRDTAVAALSGASTWTSPDHIIGFEGDEPADMDPGETPSGLLRLSEVTYTVANLIADDDGNIYTGSGDYTHALTLYRAQSGAMVFGAGTVQYAWGLDDIHDRHPGGTLATTVLQQALTNLLADMGVPPETLPAGLVEPVPVDSTAYGFTEDPMANAAFNKFKEGLLGGLYDLNTATIKAALVRGYTFDPTDEFVADVVATGTINGTSAALANPTLTDGVFDADDTSIATTANATNHGLLVFQSSAVTGGADVAQSAQRLIAYYDTGTGLPIQPGTGTVAVGWSGGTNRILKVG</sequence>